<comment type="catalytic activity">
    <reaction evidence="1">
        <text>an L-aminoacyl-L-amino acid + H2O = 2 an L-alpha-amino acid</text>
        <dbReference type="Rhea" id="RHEA:48940"/>
        <dbReference type="ChEBI" id="CHEBI:15377"/>
        <dbReference type="ChEBI" id="CHEBI:59869"/>
        <dbReference type="ChEBI" id="CHEBI:77460"/>
        <dbReference type="EC" id="3.4.13.19"/>
    </reaction>
</comment>
<comment type="cofactor">
    <cofactor evidence="1">
        <name>Zn(2+)</name>
        <dbReference type="ChEBI" id="CHEBI:29105"/>
    </cofactor>
</comment>
<dbReference type="GO" id="GO:0070573">
    <property type="term" value="F:metallodipeptidase activity"/>
    <property type="evidence" value="ECO:0007669"/>
    <property type="project" value="InterPro"/>
</dbReference>
<dbReference type="InterPro" id="IPR032466">
    <property type="entry name" value="Metal_Hydrolase"/>
</dbReference>
<dbReference type="OrthoDB" id="445695at2759"/>
<keyword evidence="1" id="KW-0732">Signal</keyword>
<evidence type="ECO:0000313" key="3">
    <source>
        <dbReference type="Proteomes" id="UP000279259"/>
    </source>
</evidence>
<dbReference type="EC" id="3.4.13.19" evidence="1"/>
<dbReference type="PANTHER" id="PTHR10443:SF12">
    <property type="entry name" value="DIPEPTIDASE"/>
    <property type="match status" value="1"/>
</dbReference>
<dbReference type="SUPFAM" id="SSF51556">
    <property type="entry name" value="Metallo-dependent hydrolases"/>
    <property type="match status" value="1"/>
</dbReference>
<feature type="chain" id="PRO_5018820235" description="Dipeptidase" evidence="1">
    <location>
        <begin position="27"/>
        <end position="443"/>
    </location>
</feature>
<dbReference type="AlphaFoldDB" id="A0A427YR77"/>
<dbReference type="Gene3D" id="3.20.20.140">
    <property type="entry name" value="Metal-dependent hydrolases"/>
    <property type="match status" value="1"/>
</dbReference>
<dbReference type="InterPro" id="IPR008257">
    <property type="entry name" value="Pept_M19"/>
</dbReference>
<organism evidence="2 3">
    <name type="scientific">Saitozyma podzolica</name>
    <dbReference type="NCBI Taxonomy" id="1890683"/>
    <lineage>
        <taxon>Eukaryota</taxon>
        <taxon>Fungi</taxon>
        <taxon>Dikarya</taxon>
        <taxon>Basidiomycota</taxon>
        <taxon>Agaricomycotina</taxon>
        <taxon>Tremellomycetes</taxon>
        <taxon>Tremellales</taxon>
        <taxon>Trimorphomycetaceae</taxon>
        <taxon>Saitozyma</taxon>
    </lineage>
</organism>
<keyword evidence="1" id="KW-0482">Metalloprotease</keyword>
<gene>
    <name evidence="2" type="ORF">EHS25_007933</name>
</gene>
<dbReference type="EMBL" id="RSCD01000004">
    <property type="protein sequence ID" value="RSH93575.1"/>
    <property type="molecule type" value="Genomic_DNA"/>
</dbReference>
<keyword evidence="1" id="KW-0224">Dipeptidase</keyword>
<dbReference type="STRING" id="1890683.A0A427YR77"/>
<evidence type="ECO:0000313" key="2">
    <source>
        <dbReference type="EMBL" id="RSH93575.1"/>
    </source>
</evidence>
<dbReference type="GO" id="GO:0006508">
    <property type="term" value="P:proteolysis"/>
    <property type="evidence" value="ECO:0007669"/>
    <property type="project" value="UniProtKB-KW"/>
</dbReference>
<keyword evidence="1" id="KW-0645">Protease</keyword>
<reference evidence="2 3" key="1">
    <citation type="submission" date="2018-11" db="EMBL/GenBank/DDBJ databases">
        <title>Genome sequence of Saitozyma podzolica DSM 27192.</title>
        <authorList>
            <person name="Aliyu H."/>
            <person name="Gorte O."/>
            <person name="Ochsenreither K."/>
        </authorList>
    </citation>
    <scope>NUCLEOTIDE SEQUENCE [LARGE SCALE GENOMIC DNA]</scope>
    <source>
        <strain evidence="2 3">DSM 27192</strain>
    </source>
</reference>
<feature type="signal peptide" evidence="1">
    <location>
        <begin position="1"/>
        <end position="26"/>
    </location>
</feature>
<dbReference type="Pfam" id="PF01244">
    <property type="entry name" value="Peptidase_M19"/>
    <property type="match status" value="1"/>
</dbReference>
<keyword evidence="3" id="KW-1185">Reference proteome</keyword>
<proteinExistence type="inferred from homology"/>
<dbReference type="Proteomes" id="UP000279259">
    <property type="component" value="Unassembled WGS sequence"/>
</dbReference>
<sequence>MSPAQSYTGMLLGILFLVSSVWAVSAGQAEYHVPDPRHLSKAKDLLQQFQLIDTHVDTPQVFRVMSRQPHDMIETMATGFPGHFDIPRAREGGVGGVFFTVWSPCQDQIGVDVGPDFLNPDDTVRDVLEQFDLINGIVEQNNQTFSLATTAEEMEHAFSEGKIGVMMGMEGSHMLGNSLATMRVYASLGVRYLTLTHVCHSAFASSAGGGAGTDGSALKPVHAGNGLTDFGRALVLELNRLGVMVDLSHVTPQTMHDVLDITRSPVLFSHSATRALYDHPRNIPDSVLERIGSKPGQNLGVIHSILTDLFMGPGNATIDTVVDHVEYIAHKCGKAHVGLGSDFDGMPSTVKGIDGDEDWPKLIAEFVRRGWTDDEIHGLVSGNLRRVMRENEQVKRTLVADLPSRAIYEKRTDLPAPNWGGPSGAYLPPKVRELVFHRRHDEL</sequence>
<name>A0A427YR77_9TREE</name>
<dbReference type="CDD" id="cd01301">
    <property type="entry name" value="rDP_like"/>
    <property type="match status" value="1"/>
</dbReference>
<accession>A0A427YR77</accession>
<keyword evidence="1" id="KW-0479">Metal-binding</keyword>
<keyword evidence="1" id="KW-0862">Zinc</keyword>
<dbReference type="GO" id="GO:0046872">
    <property type="term" value="F:metal ion binding"/>
    <property type="evidence" value="ECO:0007669"/>
    <property type="project" value="UniProtKB-UniRule"/>
</dbReference>
<dbReference type="PROSITE" id="PS51365">
    <property type="entry name" value="RENAL_DIPEPTIDASE_2"/>
    <property type="match status" value="1"/>
</dbReference>
<dbReference type="PANTHER" id="PTHR10443">
    <property type="entry name" value="MICROSOMAL DIPEPTIDASE"/>
    <property type="match status" value="1"/>
</dbReference>
<keyword evidence="1" id="KW-0378">Hydrolase</keyword>
<evidence type="ECO:0000256" key="1">
    <source>
        <dbReference type="RuleBase" id="RU341113"/>
    </source>
</evidence>
<protein>
    <recommendedName>
        <fullName evidence="1">Dipeptidase</fullName>
        <ecNumber evidence="1">3.4.13.19</ecNumber>
    </recommendedName>
</protein>
<comment type="similarity">
    <text evidence="1">Belongs to the metallo-dependent hydrolases superfamily. Peptidase M19 family.</text>
</comment>
<comment type="caution">
    <text evidence="2">The sequence shown here is derived from an EMBL/GenBank/DDBJ whole genome shotgun (WGS) entry which is preliminary data.</text>
</comment>